<dbReference type="GO" id="GO:0006388">
    <property type="term" value="P:tRNA splicing, via endonucleolytic cleavage and ligation"/>
    <property type="evidence" value="ECO:0007669"/>
    <property type="project" value="InterPro"/>
</dbReference>
<dbReference type="AlphaFoldDB" id="A0A9N9CFP9"/>
<accession>A0A9N9CFP9</accession>
<keyword evidence="5" id="KW-1185">Reference proteome</keyword>
<proteinExistence type="inferred from homology"/>
<name>A0A9N9CFP9_9GLOM</name>
<dbReference type="OrthoDB" id="10002170at2759"/>
<dbReference type="EMBL" id="CAJVPV010006066">
    <property type="protein sequence ID" value="CAG8599826.1"/>
    <property type="molecule type" value="Genomic_DNA"/>
</dbReference>
<evidence type="ECO:0000313" key="4">
    <source>
        <dbReference type="EMBL" id="CAG8599826.1"/>
    </source>
</evidence>
<dbReference type="Proteomes" id="UP000789342">
    <property type="component" value="Unassembled WGS sequence"/>
</dbReference>
<protein>
    <submittedName>
        <fullName evidence="4">12608_t:CDS:1</fullName>
    </submittedName>
</protein>
<dbReference type="InterPro" id="IPR011856">
    <property type="entry name" value="tRNA_endonuc-like_dom_sf"/>
</dbReference>
<comment type="similarity">
    <text evidence="1">Belongs to the SEN15 family.</text>
</comment>
<comment type="caution">
    <text evidence="4">The sequence shown here is derived from an EMBL/GenBank/DDBJ whole genome shotgun (WGS) entry which is preliminary data.</text>
</comment>
<dbReference type="Pfam" id="PF09631">
    <property type="entry name" value="Sen15"/>
    <property type="match status" value="1"/>
</dbReference>
<evidence type="ECO:0000256" key="2">
    <source>
        <dbReference type="ARBA" id="ARBA00022694"/>
    </source>
</evidence>
<dbReference type="InterPro" id="IPR018593">
    <property type="entry name" value="tRNA-endonuc_su_Sen15"/>
</dbReference>
<dbReference type="SUPFAM" id="SSF53032">
    <property type="entry name" value="tRNA-intron endonuclease catalytic domain-like"/>
    <property type="match status" value="1"/>
</dbReference>
<reference evidence="4" key="1">
    <citation type="submission" date="2021-06" db="EMBL/GenBank/DDBJ databases">
        <authorList>
            <person name="Kallberg Y."/>
            <person name="Tangrot J."/>
            <person name="Rosling A."/>
        </authorList>
    </citation>
    <scope>NUCLEOTIDE SEQUENCE</scope>
    <source>
        <strain evidence="4">CL551</strain>
    </source>
</reference>
<evidence type="ECO:0000313" key="5">
    <source>
        <dbReference type="Proteomes" id="UP000789342"/>
    </source>
</evidence>
<dbReference type="GO" id="GO:0005634">
    <property type="term" value="C:nucleus"/>
    <property type="evidence" value="ECO:0007669"/>
    <property type="project" value="UniProtKB-ARBA"/>
</dbReference>
<sequence>MVNDTTGEFFVKSWSEVKVKDVEPLKRCVLLGKPTQSAPPMVVIPCASSENWSIERISQTFSSLKYSTSNSSSSEDNDSILLRNIKRFDLC</sequence>
<organism evidence="4 5">
    <name type="scientific">Acaulospora morrowiae</name>
    <dbReference type="NCBI Taxonomy" id="94023"/>
    <lineage>
        <taxon>Eukaryota</taxon>
        <taxon>Fungi</taxon>
        <taxon>Fungi incertae sedis</taxon>
        <taxon>Mucoromycota</taxon>
        <taxon>Glomeromycotina</taxon>
        <taxon>Glomeromycetes</taxon>
        <taxon>Diversisporales</taxon>
        <taxon>Acaulosporaceae</taxon>
        <taxon>Acaulospora</taxon>
    </lineage>
</organism>
<feature type="domain" description="tRNA-splicing endonuclease subunit Sen15" evidence="3">
    <location>
        <begin position="11"/>
        <end position="69"/>
    </location>
</feature>
<evidence type="ECO:0000256" key="1">
    <source>
        <dbReference type="ARBA" id="ARBA00006091"/>
    </source>
</evidence>
<keyword evidence="2" id="KW-0819">tRNA processing</keyword>
<gene>
    <name evidence="4" type="ORF">AMORRO_LOCUS7734</name>
</gene>
<dbReference type="Gene3D" id="3.40.1350.10">
    <property type="match status" value="1"/>
</dbReference>
<dbReference type="InterPro" id="IPR036167">
    <property type="entry name" value="tRNA_intron_Endo_cat-like_sf"/>
</dbReference>
<evidence type="ECO:0000259" key="3">
    <source>
        <dbReference type="Pfam" id="PF09631"/>
    </source>
</evidence>
<dbReference type="GO" id="GO:0003676">
    <property type="term" value="F:nucleic acid binding"/>
    <property type="evidence" value="ECO:0007669"/>
    <property type="project" value="InterPro"/>
</dbReference>